<dbReference type="PROSITE" id="PS51257">
    <property type="entry name" value="PROKAR_LIPOPROTEIN"/>
    <property type="match status" value="1"/>
</dbReference>
<dbReference type="InterPro" id="IPR058636">
    <property type="entry name" value="Beta-barrel_YknX"/>
</dbReference>
<feature type="domain" description="Multidrug resistance protein MdtA-like barrel-sandwich hybrid" evidence="3">
    <location>
        <begin position="53"/>
        <end position="109"/>
    </location>
</feature>
<dbReference type="InterPro" id="IPR058625">
    <property type="entry name" value="MdtA-like_BSH"/>
</dbReference>
<feature type="domain" description="Multidrug resistance protein MdtA-like barrel-sandwich hybrid" evidence="3">
    <location>
        <begin position="205"/>
        <end position="255"/>
    </location>
</feature>
<dbReference type="HOGENOM" id="CLU_018816_6_1_9"/>
<dbReference type="GO" id="GO:0005886">
    <property type="term" value="C:plasma membrane"/>
    <property type="evidence" value="ECO:0007669"/>
    <property type="project" value="TreeGrafter"/>
</dbReference>
<organism evidence="5 6">
    <name type="scientific">Desulfosporosinus meridiei (strain ATCC BAA-275 / DSM 13257 / KCTC 12902 / NCIMB 13706 / S10)</name>
    <dbReference type="NCBI Taxonomy" id="768704"/>
    <lineage>
        <taxon>Bacteria</taxon>
        <taxon>Bacillati</taxon>
        <taxon>Bacillota</taxon>
        <taxon>Clostridia</taxon>
        <taxon>Eubacteriales</taxon>
        <taxon>Desulfitobacteriaceae</taxon>
        <taxon>Desulfosporosinus</taxon>
    </lineage>
</organism>
<evidence type="ECO:0000256" key="2">
    <source>
        <dbReference type="SAM" id="SignalP"/>
    </source>
</evidence>
<feature type="chain" id="PRO_5039022986" evidence="2">
    <location>
        <begin position="27"/>
        <end position="345"/>
    </location>
</feature>
<dbReference type="Gene3D" id="1.10.287.470">
    <property type="entry name" value="Helix hairpin bin"/>
    <property type="match status" value="1"/>
</dbReference>
<sequence>MNLQYIKKVTRIIGLLTLATTLTGCASYFPVGVAIANQQQPATDFTGNAEAQEVSLNTKIPGRVVKLNVQEGQQVRAGDIVAQIDDSDLKAKEEAAQAAVKVAQGDIIKATAAMSATNSATTAAITKAQVGVEKAKTDAELALKTYQRMLDLHKAKVISDQDMDGVENKYKLSLVGVEAAEADLGMAQAARAQLDVYAADIQRAQASQVAAEGQLKEIENNLAEAQIKAPCDGTVTSLNVKEGEMVSQGLPLMSVTNYLDNWVNVKVSESVLTDLKLEQEAAILISSQEDKKLSGKIIDISRKPEFATIRATNDRGEKDIVSYNVKVQVNSPALRPGMEVSVKFN</sequence>
<name>J7IUW3_DESMD</name>
<feature type="domain" description="YknX-like beta-barrel" evidence="4">
    <location>
        <begin position="263"/>
        <end position="343"/>
    </location>
</feature>
<reference evidence="6" key="2">
    <citation type="submission" date="2012-08" db="EMBL/GenBank/DDBJ databases">
        <title>Finished genome of Desulfosporosinus meridiei DSM 13257.</title>
        <authorList>
            <person name="Huntemann M."/>
            <person name="Wei C.-L."/>
            <person name="Han J."/>
            <person name="Detter J.C."/>
            <person name="Han C."/>
            <person name="Davenport K."/>
            <person name="Daligault H."/>
            <person name="Erkkila T."/>
            <person name="Gu W."/>
            <person name="Munk A.C.C."/>
            <person name="Teshima H."/>
            <person name="Xu Y."/>
            <person name="Chain P."/>
            <person name="Tapia R."/>
            <person name="Chen A."/>
            <person name="Krypides N."/>
            <person name="Mavromatis K."/>
            <person name="Markowitz V."/>
            <person name="Szeto E."/>
            <person name="Ivanova N."/>
            <person name="Mikhailova N."/>
            <person name="Ovchinnikova G."/>
            <person name="Pagani I."/>
            <person name="Pati A."/>
            <person name="Goodwin L."/>
            <person name="Peters L."/>
            <person name="Pitluck S."/>
            <person name="Woyke T."/>
            <person name="Pester M."/>
            <person name="Spring S."/>
            <person name="Ollivier B."/>
            <person name="Rattei T."/>
            <person name="Klenk H.-P."/>
            <person name="Wagner M."/>
            <person name="Loy A."/>
        </authorList>
    </citation>
    <scope>NUCLEOTIDE SEQUENCE [LARGE SCALE GENOMIC DNA]</scope>
    <source>
        <strain evidence="6">ATCC BAA-275 / DSM 13257 / NCIMB 13706 / S10</strain>
    </source>
</reference>
<evidence type="ECO:0000259" key="4">
    <source>
        <dbReference type="Pfam" id="PF25990"/>
    </source>
</evidence>
<dbReference type="Proteomes" id="UP000005262">
    <property type="component" value="Chromosome"/>
</dbReference>
<dbReference type="Gene3D" id="2.40.50.100">
    <property type="match status" value="2"/>
</dbReference>
<evidence type="ECO:0000259" key="3">
    <source>
        <dbReference type="Pfam" id="PF25917"/>
    </source>
</evidence>
<gene>
    <name evidence="5" type="ordered locus">Desmer_1991</name>
</gene>
<accession>J7IUW3</accession>
<dbReference type="STRING" id="768704.Desmer_1991"/>
<dbReference type="eggNOG" id="COG1566">
    <property type="taxonomic scope" value="Bacteria"/>
</dbReference>
<keyword evidence="6" id="KW-1185">Reference proteome</keyword>
<dbReference type="SUPFAM" id="SSF111369">
    <property type="entry name" value="HlyD-like secretion proteins"/>
    <property type="match status" value="2"/>
</dbReference>
<feature type="coiled-coil region" evidence="1">
    <location>
        <begin position="187"/>
        <end position="228"/>
    </location>
</feature>
<protein>
    <submittedName>
        <fullName evidence="5">Multidrug resistance efflux pump</fullName>
    </submittedName>
</protein>
<proteinExistence type="predicted"/>
<dbReference type="Gene3D" id="2.40.30.170">
    <property type="match status" value="1"/>
</dbReference>
<dbReference type="PANTHER" id="PTHR30438:SF2">
    <property type="entry name" value="MEMBRANE PROTEIN"/>
    <property type="match status" value="1"/>
</dbReference>
<evidence type="ECO:0000313" key="5">
    <source>
        <dbReference type="EMBL" id="AFQ43939.1"/>
    </source>
</evidence>
<reference evidence="5 6" key="1">
    <citation type="journal article" date="2012" name="J. Bacteriol.">
        <title>Complete genome sequences of Desulfosporosinus orientis DSM765T, Desulfosporosinus youngiae DSM17734T, Desulfosporosinus meridiei DSM13257T, and Desulfosporosinus acidiphilus DSM22704T.</title>
        <authorList>
            <person name="Pester M."/>
            <person name="Brambilla E."/>
            <person name="Alazard D."/>
            <person name="Rattei T."/>
            <person name="Weinmaier T."/>
            <person name="Han J."/>
            <person name="Lucas S."/>
            <person name="Lapidus A."/>
            <person name="Cheng J.F."/>
            <person name="Goodwin L."/>
            <person name="Pitluck S."/>
            <person name="Peters L."/>
            <person name="Ovchinnikova G."/>
            <person name="Teshima H."/>
            <person name="Detter J.C."/>
            <person name="Han C.S."/>
            <person name="Tapia R."/>
            <person name="Land M.L."/>
            <person name="Hauser L."/>
            <person name="Kyrpides N.C."/>
            <person name="Ivanova N.N."/>
            <person name="Pagani I."/>
            <person name="Huntmann M."/>
            <person name="Wei C.L."/>
            <person name="Davenport K.W."/>
            <person name="Daligault H."/>
            <person name="Chain P.S."/>
            <person name="Chen A."/>
            <person name="Mavromatis K."/>
            <person name="Markowitz V."/>
            <person name="Szeto E."/>
            <person name="Mikhailova N."/>
            <person name="Pati A."/>
            <person name="Wagner M."/>
            <person name="Woyke T."/>
            <person name="Ollivier B."/>
            <person name="Klenk H.P."/>
            <person name="Spring S."/>
            <person name="Loy A."/>
        </authorList>
    </citation>
    <scope>NUCLEOTIDE SEQUENCE [LARGE SCALE GENOMIC DNA]</scope>
    <source>
        <strain evidence="6">ATCC BAA-275 / DSM 13257 / NCIMB 13706 / S10</strain>
    </source>
</reference>
<evidence type="ECO:0000313" key="6">
    <source>
        <dbReference type="Proteomes" id="UP000005262"/>
    </source>
</evidence>
<dbReference type="RefSeq" id="WP_014902853.1">
    <property type="nucleotide sequence ID" value="NC_018515.1"/>
</dbReference>
<dbReference type="EMBL" id="CP003629">
    <property type="protein sequence ID" value="AFQ43939.1"/>
    <property type="molecule type" value="Genomic_DNA"/>
</dbReference>
<dbReference type="KEGG" id="dmi:Desmer_1991"/>
<dbReference type="Pfam" id="PF25917">
    <property type="entry name" value="BSH_RND"/>
    <property type="match status" value="2"/>
</dbReference>
<dbReference type="PANTHER" id="PTHR30438">
    <property type="entry name" value="36 KDA ANTIGEN-RELATED"/>
    <property type="match status" value="1"/>
</dbReference>
<keyword evidence="1" id="KW-0175">Coiled coil</keyword>
<dbReference type="AlphaFoldDB" id="J7IUW3"/>
<dbReference type="Pfam" id="PF25990">
    <property type="entry name" value="Beta-barrel_YknX"/>
    <property type="match status" value="1"/>
</dbReference>
<feature type="signal peptide" evidence="2">
    <location>
        <begin position="1"/>
        <end position="26"/>
    </location>
</feature>
<evidence type="ECO:0000256" key="1">
    <source>
        <dbReference type="SAM" id="Coils"/>
    </source>
</evidence>
<dbReference type="OrthoDB" id="250565at2"/>
<keyword evidence="2" id="KW-0732">Signal</keyword>